<accession>A0AAW0FWC2</accession>
<gene>
    <name evidence="1" type="ORF">QCA50_011728</name>
</gene>
<reference evidence="1 2" key="1">
    <citation type="submission" date="2022-09" db="EMBL/GenBank/DDBJ databases">
        <authorList>
            <person name="Palmer J.M."/>
        </authorList>
    </citation>
    <scope>NUCLEOTIDE SEQUENCE [LARGE SCALE GENOMIC DNA]</scope>
    <source>
        <strain evidence="1 2">DSM 7382</strain>
    </source>
</reference>
<dbReference type="Proteomes" id="UP001385951">
    <property type="component" value="Unassembled WGS sequence"/>
</dbReference>
<evidence type="ECO:0000313" key="2">
    <source>
        <dbReference type="Proteomes" id="UP001385951"/>
    </source>
</evidence>
<keyword evidence="2" id="KW-1185">Reference proteome</keyword>
<organism evidence="1 2">
    <name type="scientific">Cerrena zonata</name>
    <dbReference type="NCBI Taxonomy" id="2478898"/>
    <lineage>
        <taxon>Eukaryota</taxon>
        <taxon>Fungi</taxon>
        <taxon>Dikarya</taxon>
        <taxon>Basidiomycota</taxon>
        <taxon>Agaricomycotina</taxon>
        <taxon>Agaricomycetes</taxon>
        <taxon>Polyporales</taxon>
        <taxon>Cerrenaceae</taxon>
        <taxon>Cerrena</taxon>
    </lineage>
</organism>
<comment type="caution">
    <text evidence="1">The sequence shown here is derived from an EMBL/GenBank/DDBJ whole genome shotgun (WGS) entry which is preliminary data.</text>
</comment>
<evidence type="ECO:0000313" key="1">
    <source>
        <dbReference type="EMBL" id="KAK7685363.1"/>
    </source>
</evidence>
<name>A0AAW0FWC2_9APHY</name>
<proteinExistence type="predicted"/>
<dbReference type="AlphaFoldDB" id="A0AAW0FWC2"/>
<dbReference type="EMBL" id="JASBNA010000021">
    <property type="protein sequence ID" value="KAK7685363.1"/>
    <property type="molecule type" value="Genomic_DNA"/>
</dbReference>
<protein>
    <submittedName>
        <fullName evidence="1">Uncharacterized protein</fullName>
    </submittedName>
</protein>
<sequence>MSPLNATLIETIGRVENVASSRYNDKSTTHPTLTYSQAASKAIKGVAFATNSVAGSETDESDLWYGDSSDIYTSDTSSEESHVAEVKVDDASPKARLRLAYQESSTSIHYFNHKRDIILNMFNIIEKLAWILSPPPPVLDYTQDWHARQPSIPDINFNMLNSITKGVPCNSPLPYFPYIQGEDEFPLARLHYKEIIIHFWFPKYRRYSFPLVLRIWDDHGKPVTKLYIAFNVIYAAQYLNKAIKDGHYKPKPSSSSLSTSEHDQHNGLGIDMLSLISLVHARGRHFVANLQL</sequence>